<dbReference type="OrthoDB" id="10059408at2759"/>
<dbReference type="Pfam" id="PF14223">
    <property type="entry name" value="Retrotran_gag_2"/>
    <property type="match status" value="1"/>
</dbReference>
<dbReference type="Proteomes" id="UP001152320">
    <property type="component" value="Chromosome 10"/>
</dbReference>
<comment type="caution">
    <text evidence="1">The sequence shown here is derived from an EMBL/GenBank/DDBJ whole genome shotgun (WGS) entry which is preliminary data.</text>
</comment>
<gene>
    <name evidence="1" type="ORF">HOLleu_22171</name>
</gene>
<evidence type="ECO:0000313" key="2">
    <source>
        <dbReference type="Proteomes" id="UP001152320"/>
    </source>
</evidence>
<organism evidence="1 2">
    <name type="scientific">Holothuria leucospilota</name>
    <name type="common">Black long sea cucumber</name>
    <name type="synonym">Mertensiothuria leucospilota</name>
    <dbReference type="NCBI Taxonomy" id="206669"/>
    <lineage>
        <taxon>Eukaryota</taxon>
        <taxon>Metazoa</taxon>
        <taxon>Echinodermata</taxon>
        <taxon>Eleutherozoa</taxon>
        <taxon>Echinozoa</taxon>
        <taxon>Holothuroidea</taxon>
        <taxon>Aspidochirotacea</taxon>
        <taxon>Aspidochirotida</taxon>
        <taxon>Holothuriidae</taxon>
        <taxon>Holothuria</taxon>
    </lineage>
</organism>
<sequence length="160" mass="17945">MGPVTLRGGGELFLTEVLKTTNYRKRGFLAYLRTLSLRDTILLEQPDPQNSERCYSELVNLTDDKCLALIIRDAPDDGKKALGILRTHFAGNSKPRIIALYTELTSLMKDEYKTVTDYILRAERAVSALRNAGETISDGLMIAMVFTGLPRSFRPFTVNI</sequence>
<protein>
    <submittedName>
        <fullName evidence="1">Uncharacterized protein</fullName>
    </submittedName>
</protein>
<evidence type="ECO:0000313" key="1">
    <source>
        <dbReference type="EMBL" id="KAJ8035075.1"/>
    </source>
</evidence>
<dbReference type="AlphaFoldDB" id="A0A9Q1BYS5"/>
<proteinExistence type="predicted"/>
<reference evidence="1" key="1">
    <citation type="submission" date="2021-10" db="EMBL/GenBank/DDBJ databases">
        <title>Tropical sea cucumber genome reveals ecological adaptation and Cuvierian tubules defense mechanism.</title>
        <authorList>
            <person name="Chen T."/>
        </authorList>
    </citation>
    <scope>NUCLEOTIDE SEQUENCE</scope>
    <source>
        <strain evidence="1">Nanhai2018</strain>
        <tissue evidence="1">Muscle</tissue>
    </source>
</reference>
<keyword evidence="2" id="KW-1185">Reference proteome</keyword>
<name>A0A9Q1BYS5_HOLLE</name>
<accession>A0A9Q1BYS5</accession>
<dbReference type="EMBL" id="JAIZAY010000010">
    <property type="protein sequence ID" value="KAJ8035075.1"/>
    <property type="molecule type" value="Genomic_DNA"/>
</dbReference>